<evidence type="ECO:0000256" key="1">
    <source>
        <dbReference type="SAM" id="MobiDB-lite"/>
    </source>
</evidence>
<gene>
    <name evidence="2" type="ORF">G2W53_019304</name>
</gene>
<proteinExistence type="predicted"/>
<dbReference type="AlphaFoldDB" id="A0A834WLW0"/>
<organism evidence="2 3">
    <name type="scientific">Senna tora</name>
    <dbReference type="NCBI Taxonomy" id="362788"/>
    <lineage>
        <taxon>Eukaryota</taxon>
        <taxon>Viridiplantae</taxon>
        <taxon>Streptophyta</taxon>
        <taxon>Embryophyta</taxon>
        <taxon>Tracheophyta</taxon>
        <taxon>Spermatophyta</taxon>
        <taxon>Magnoliopsida</taxon>
        <taxon>eudicotyledons</taxon>
        <taxon>Gunneridae</taxon>
        <taxon>Pentapetalae</taxon>
        <taxon>rosids</taxon>
        <taxon>fabids</taxon>
        <taxon>Fabales</taxon>
        <taxon>Fabaceae</taxon>
        <taxon>Caesalpinioideae</taxon>
        <taxon>Cassia clade</taxon>
        <taxon>Senna</taxon>
    </lineage>
</organism>
<evidence type="ECO:0000313" key="2">
    <source>
        <dbReference type="EMBL" id="KAF7828140.1"/>
    </source>
</evidence>
<sequence length="130" mass="14941">MGNCMETCSERAGENQQKEEERDEEGRKSSTTSVRVKVTLTKDELEWLILELTTHKQGMGLQQVLQEIHRNRAKLEGSNWKPSLDTITEIPEFNIFYESGGSGEVTSREVTLPHPLRIFYSILVYFSLAY</sequence>
<name>A0A834WLW0_9FABA</name>
<feature type="region of interest" description="Disordered" evidence="1">
    <location>
        <begin position="1"/>
        <end position="33"/>
    </location>
</feature>
<reference evidence="2" key="1">
    <citation type="submission" date="2020-09" db="EMBL/GenBank/DDBJ databases">
        <title>Genome-Enabled Discovery of Anthraquinone Biosynthesis in Senna tora.</title>
        <authorList>
            <person name="Kang S.-H."/>
            <person name="Pandey R.P."/>
            <person name="Lee C.-M."/>
            <person name="Sim J.-S."/>
            <person name="Jeong J.-T."/>
            <person name="Choi B.-S."/>
            <person name="Jung M."/>
            <person name="Ginzburg D."/>
            <person name="Zhao K."/>
            <person name="Won S.Y."/>
            <person name="Oh T.-J."/>
            <person name="Yu Y."/>
            <person name="Kim N.-H."/>
            <person name="Lee O.R."/>
            <person name="Lee T.-H."/>
            <person name="Bashyal P."/>
            <person name="Kim T.-S."/>
            <person name="Lee W.-H."/>
            <person name="Kawkins C."/>
            <person name="Kim C.-K."/>
            <person name="Kim J.S."/>
            <person name="Ahn B.O."/>
            <person name="Rhee S.Y."/>
            <person name="Sohng J.K."/>
        </authorList>
    </citation>
    <scope>NUCLEOTIDE SEQUENCE</scope>
    <source>
        <tissue evidence="2">Leaf</tissue>
    </source>
</reference>
<accession>A0A834WLW0</accession>
<comment type="caution">
    <text evidence="2">The sequence shown here is derived from an EMBL/GenBank/DDBJ whole genome shotgun (WGS) entry which is preliminary data.</text>
</comment>
<dbReference type="Proteomes" id="UP000634136">
    <property type="component" value="Unassembled WGS sequence"/>
</dbReference>
<feature type="compositionally biased region" description="Basic and acidic residues" evidence="1">
    <location>
        <begin position="8"/>
        <end position="28"/>
    </location>
</feature>
<dbReference type="PANTHER" id="PTHR35704">
    <property type="entry name" value="OS02G0254600 PROTEIN"/>
    <property type="match status" value="1"/>
</dbReference>
<dbReference type="EMBL" id="JAAIUW010000006">
    <property type="protein sequence ID" value="KAF7828140.1"/>
    <property type="molecule type" value="Genomic_DNA"/>
</dbReference>
<evidence type="ECO:0000313" key="3">
    <source>
        <dbReference type="Proteomes" id="UP000634136"/>
    </source>
</evidence>
<dbReference type="PANTHER" id="PTHR35704:SF1">
    <property type="entry name" value="OS02G0254600 PROTEIN"/>
    <property type="match status" value="1"/>
</dbReference>
<dbReference type="OrthoDB" id="690994at2759"/>
<protein>
    <submittedName>
        <fullName evidence="2">Uncharacterized protein</fullName>
    </submittedName>
</protein>
<keyword evidence="3" id="KW-1185">Reference proteome</keyword>